<feature type="domain" description="DUF6533" evidence="2">
    <location>
        <begin position="27"/>
        <end position="71"/>
    </location>
</feature>
<gene>
    <name evidence="3" type="ORF">FA13DRAFT_1726556</name>
</gene>
<dbReference type="EMBL" id="QPFP01000004">
    <property type="protein sequence ID" value="TEB37459.1"/>
    <property type="molecule type" value="Genomic_DNA"/>
</dbReference>
<evidence type="ECO:0000313" key="4">
    <source>
        <dbReference type="Proteomes" id="UP000298030"/>
    </source>
</evidence>
<evidence type="ECO:0000256" key="1">
    <source>
        <dbReference type="SAM" id="Phobius"/>
    </source>
</evidence>
<feature type="transmembrane region" description="Helical" evidence="1">
    <location>
        <begin position="172"/>
        <end position="192"/>
    </location>
</feature>
<dbReference type="AlphaFoldDB" id="A0A4Y7TV80"/>
<organism evidence="3 4">
    <name type="scientific">Coprinellus micaceus</name>
    <name type="common">Glistening ink-cap mushroom</name>
    <name type="synonym">Coprinus micaceus</name>
    <dbReference type="NCBI Taxonomy" id="71717"/>
    <lineage>
        <taxon>Eukaryota</taxon>
        <taxon>Fungi</taxon>
        <taxon>Dikarya</taxon>
        <taxon>Basidiomycota</taxon>
        <taxon>Agaricomycotina</taxon>
        <taxon>Agaricomycetes</taxon>
        <taxon>Agaricomycetidae</taxon>
        <taxon>Agaricales</taxon>
        <taxon>Agaricineae</taxon>
        <taxon>Psathyrellaceae</taxon>
        <taxon>Coprinellus</taxon>
    </lineage>
</organism>
<comment type="caution">
    <text evidence="3">The sequence shown here is derived from an EMBL/GenBank/DDBJ whole genome shotgun (WGS) entry which is preliminary data.</text>
</comment>
<protein>
    <recommendedName>
        <fullName evidence="2">DUF6533 domain-containing protein</fullName>
    </recommendedName>
</protein>
<evidence type="ECO:0000259" key="2">
    <source>
        <dbReference type="Pfam" id="PF20151"/>
    </source>
</evidence>
<feature type="transmembrane region" description="Helical" evidence="1">
    <location>
        <begin position="97"/>
        <end position="116"/>
    </location>
</feature>
<dbReference type="Proteomes" id="UP000298030">
    <property type="component" value="Unassembled WGS sequence"/>
</dbReference>
<sequence length="295" mass="32808">MPMCHGDPNVFDRERFNGHDLVVVGCIAYSALTLSIWEWLINIEFEVEFLTSSSSRLMKLVYGTSRYLGIIIQLLNTRFVATMRNVYCPPPDMCSRWFALQLSVTFVLMFNFEGLLMAHVYALYDKSFAVGSFLSVAMVTKVISIGVLAVLIAKDVIFETVSCVVQMLPPTALAVCALELAGAVMIVGLTLYRYSTTMVQNRGRPIPLLKLVLRDGLVSFALISGLYLAIVIDTKTTGEVCRIILPLTNAIASISTTRIIRNLRKFPVPNERMGEVDDLQLTSVMMTRSSESELP</sequence>
<dbReference type="STRING" id="71717.A0A4Y7TV80"/>
<dbReference type="InterPro" id="IPR045340">
    <property type="entry name" value="DUF6533"/>
</dbReference>
<keyword evidence="1" id="KW-0812">Transmembrane</keyword>
<feature type="transmembrane region" description="Helical" evidence="1">
    <location>
        <begin position="128"/>
        <end position="152"/>
    </location>
</feature>
<evidence type="ECO:0000313" key="3">
    <source>
        <dbReference type="EMBL" id="TEB37459.1"/>
    </source>
</evidence>
<dbReference type="OrthoDB" id="3020506at2759"/>
<name>A0A4Y7TV80_COPMI</name>
<proteinExistence type="predicted"/>
<dbReference type="Pfam" id="PF20151">
    <property type="entry name" value="DUF6533"/>
    <property type="match status" value="1"/>
</dbReference>
<feature type="transmembrane region" description="Helical" evidence="1">
    <location>
        <begin position="212"/>
        <end position="232"/>
    </location>
</feature>
<keyword evidence="4" id="KW-1185">Reference proteome</keyword>
<reference evidence="3 4" key="1">
    <citation type="journal article" date="2019" name="Nat. Ecol. Evol.">
        <title>Megaphylogeny resolves global patterns of mushroom evolution.</title>
        <authorList>
            <person name="Varga T."/>
            <person name="Krizsan K."/>
            <person name="Foldi C."/>
            <person name="Dima B."/>
            <person name="Sanchez-Garcia M."/>
            <person name="Sanchez-Ramirez S."/>
            <person name="Szollosi G.J."/>
            <person name="Szarkandi J.G."/>
            <person name="Papp V."/>
            <person name="Albert L."/>
            <person name="Andreopoulos W."/>
            <person name="Angelini C."/>
            <person name="Antonin V."/>
            <person name="Barry K.W."/>
            <person name="Bougher N.L."/>
            <person name="Buchanan P."/>
            <person name="Buyck B."/>
            <person name="Bense V."/>
            <person name="Catcheside P."/>
            <person name="Chovatia M."/>
            <person name="Cooper J."/>
            <person name="Damon W."/>
            <person name="Desjardin D."/>
            <person name="Finy P."/>
            <person name="Geml J."/>
            <person name="Haridas S."/>
            <person name="Hughes K."/>
            <person name="Justo A."/>
            <person name="Karasinski D."/>
            <person name="Kautmanova I."/>
            <person name="Kiss B."/>
            <person name="Kocsube S."/>
            <person name="Kotiranta H."/>
            <person name="LaButti K.M."/>
            <person name="Lechner B.E."/>
            <person name="Liimatainen K."/>
            <person name="Lipzen A."/>
            <person name="Lukacs Z."/>
            <person name="Mihaltcheva S."/>
            <person name="Morgado L.N."/>
            <person name="Niskanen T."/>
            <person name="Noordeloos M.E."/>
            <person name="Ohm R.A."/>
            <person name="Ortiz-Santana B."/>
            <person name="Ovrebo C."/>
            <person name="Racz N."/>
            <person name="Riley R."/>
            <person name="Savchenko A."/>
            <person name="Shiryaev A."/>
            <person name="Soop K."/>
            <person name="Spirin V."/>
            <person name="Szebenyi C."/>
            <person name="Tomsovsky M."/>
            <person name="Tulloss R.E."/>
            <person name="Uehling J."/>
            <person name="Grigoriev I.V."/>
            <person name="Vagvolgyi C."/>
            <person name="Papp T."/>
            <person name="Martin F.M."/>
            <person name="Miettinen O."/>
            <person name="Hibbett D.S."/>
            <person name="Nagy L.G."/>
        </authorList>
    </citation>
    <scope>NUCLEOTIDE SEQUENCE [LARGE SCALE GENOMIC DNA]</scope>
    <source>
        <strain evidence="3 4">FP101781</strain>
    </source>
</reference>
<feature type="transmembrane region" description="Helical" evidence="1">
    <location>
        <begin position="21"/>
        <end position="40"/>
    </location>
</feature>
<keyword evidence="1" id="KW-0472">Membrane</keyword>
<accession>A0A4Y7TV80</accession>
<keyword evidence="1" id="KW-1133">Transmembrane helix</keyword>